<dbReference type="AlphaFoldDB" id="A0A6V7UTE2"/>
<gene>
    <name evidence="2" type="ORF">MENT_LOCUS16965</name>
</gene>
<dbReference type="Proteomes" id="UP000580250">
    <property type="component" value="Unassembled WGS sequence"/>
</dbReference>
<keyword evidence="1" id="KW-0472">Membrane</keyword>
<dbReference type="EMBL" id="CAJEWN010000107">
    <property type="protein sequence ID" value="CAD2165105.1"/>
    <property type="molecule type" value="Genomic_DNA"/>
</dbReference>
<keyword evidence="1" id="KW-0812">Transmembrane</keyword>
<evidence type="ECO:0000313" key="3">
    <source>
        <dbReference type="Proteomes" id="UP000580250"/>
    </source>
</evidence>
<organism evidence="2 3">
    <name type="scientific">Meloidogyne enterolobii</name>
    <name type="common">Root-knot nematode worm</name>
    <name type="synonym">Meloidogyne mayaguensis</name>
    <dbReference type="NCBI Taxonomy" id="390850"/>
    <lineage>
        <taxon>Eukaryota</taxon>
        <taxon>Metazoa</taxon>
        <taxon>Ecdysozoa</taxon>
        <taxon>Nematoda</taxon>
        <taxon>Chromadorea</taxon>
        <taxon>Rhabditida</taxon>
        <taxon>Tylenchina</taxon>
        <taxon>Tylenchomorpha</taxon>
        <taxon>Tylenchoidea</taxon>
        <taxon>Meloidogynidae</taxon>
        <taxon>Meloidogyninae</taxon>
        <taxon>Meloidogyne</taxon>
    </lineage>
</organism>
<sequence>MSPFVLGKIPRENYAEAISIYFTKYGDKLRTEIKKFLEILANNDWSKVVKPKNINNFGQAKSRTAQNFFKNTSTLLRLKRASPSGSRSSRSGYGSSSGYKSKTIIHSHYYGNSDLADFFFALVLVGGTGWLYLNFAISKYILWKMDCSRILCIPGPRREKIESMLNYYFLINIFNKS</sequence>
<proteinExistence type="predicted"/>
<protein>
    <submittedName>
        <fullName evidence="2">Uncharacterized protein</fullName>
    </submittedName>
</protein>
<keyword evidence="1" id="KW-1133">Transmembrane helix</keyword>
<reference evidence="2 3" key="1">
    <citation type="submission" date="2020-08" db="EMBL/GenBank/DDBJ databases">
        <authorList>
            <person name="Koutsovoulos G."/>
            <person name="Danchin GJ E."/>
        </authorList>
    </citation>
    <scope>NUCLEOTIDE SEQUENCE [LARGE SCALE GENOMIC DNA]</scope>
</reference>
<feature type="transmembrane region" description="Helical" evidence="1">
    <location>
        <begin position="118"/>
        <end position="137"/>
    </location>
</feature>
<accession>A0A6V7UTE2</accession>
<evidence type="ECO:0000313" key="2">
    <source>
        <dbReference type="EMBL" id="CAD2165105.1"/>
    </source>
</evidence>
<name>A0A6V7UTE2_MELEN</name>
<comment type="caution">
    <text evidence="2">The sequence shown here is derived from an EMBL/GenBank/DDBJ whole genome shotgun (WGS) entry which is preliminary data.</text>
</comment>
<evidence type="ECO:0000256" key="1">
    <source>
        <dbReference type="SAM" id="Phobius"/>
    </source>
</evidence>